<gene>
    <name evidence="3" type="ORF">GRB80_04915</name>
</gene>
<sequence>MAERPEPRRYTGPIVPDPEASLAPYRPRWPEPPRIWPLWLLVLILAGALVVMGWFGWQEHQRLVSQNTRLSGELSNIHARFDTTIGEGDGIDRLKERVEALTRQDETHERHFDVVEEDIAAGLERLEALVEEQRTRLTRMGEAAANREALLSAFQESLDALERAGEQGRRALAERLDLVSESHDASVQRLAELQGRIVDAADLNRAREEREAAESRLAAAQEAQLARLETLQARVATLADALEGAGEAREDRQQQQDALRSRLAALETDIGEMRRSQLALSARLEALRP</sequence>
<organism evidence="3 4">
    <name type="scientific">Halomonas icarae</name>
    <dbReference type="NCBI Taxonomy" id="2691040"/>
    <lineage>
        <taxon>Bacteria</taxon>
        <taxon>Pseudomonadati</taxon>
        <taxon>Pseudomonadota</taxon>
        <taxon>Gammaproteobacteria</taxon>
        <taxon>Oceanospirillales</taxon>
        <taxon>Halomonadaceae</taxon>
        <taxon>Halomonas</taxon>
    </lineage>
</organism>
<proteinExistence type="predicted"/>
<dbReference type="EMBL" id="WUTS01000001">
    <property type="protein sequence ID" value="NAW12180.1"/>
    <property type="molecule type" value="Genomic_DNA"/>
</dbReference>
<keyword evidence="2" id="KW-0472">Membrane</keyword>
<feature type="coiled-coil region" evidence="1">
    <location>
        <begin position="91"/>
        <end position="143"/>
    </location>
</feature>
<dbReference type="AlphaFoldDB" id="A0A7X5ALB6"/>
<keyword evidence="2" id="KW-1133">Transmembrane helix</keyword>
<keyword evidence="2" id="KW-0812">Transmembrane</keyword>
<evidence type="ECO:0000313" key="3">
    <source>
        <dbReference type="EMBL" id="NAW12180.1"/>
    </source>
</evidence>
<evidence type="ECO:0000256" key="2">
    <source>
        <dbReference type="SAM" id="Phobius"/>
    </source>
</evidence>
<keyword evidence="4" id="KW-1185">Reference proteome</keyword>
<dbReference type="Proteomes" id="UP000448235">
    <property type="component" value="Unassembled WGS sequence"/>
</dbReference>
<dbReference type="RefSeq" id="WP_161422733.1">
    <property type="nucleotide sequence ID" value="NZ_JARWMY010000006.1"/>
</dbReference>
<evidence type="ECO:0000256" key="1">
    <source>
        <dbReference type="SAM" id="Coils"/>
    </source>
</evidence>
<protein>
    <submittedName>
        <fullName evidence="3">Uncharacterized protein</fullName>
    </submittedName>
</protein>
<feature type="transmembrane region" description="Helical" evidence="2">
    <location>
        <begin position="35"/>
        <end position="57"/>
    </location>
</feature>
<accession>A0A7X5ALB6</accession>
<comment type="caution">
    <text evidence="3">The sequence shown here is derived from an EMBL/GenBank/DDBJ whole genome shotgun (WGS) entry which is preliminary data.</text>
</comment>
<evidence type="ECO:0000313" key="4">
    <source>
        <dbReference type="Proteomes" id="UP000448235"/>
    </source>
</evidence>
<reference evidence="3 4" key="1">
    <citation type="submission" date="2019-12" db="EMBL/GenBank/DDBJ databases">
        <title>Draft genome sequencing of Halomonas icarensis D1-1.</title>
        <authorList>
            <person name="Pandiyan K."/>
            <person name="Kushwaha P."/>
            <person name="Gowdham M."/>
            <person name="Chakdar H."/>
            <person name="Singh A."/>
            <person name="Kumar M."/>
            <person name="Saxena A.K."/>
        </authorList>
    </citation>
    <scope>NUCLEOTIDE SEQUENCE [LARGE SCALE GENOMIC DNA]</scope>
    <source>
        <strain evidence="3 4">D1-1</strain>
    </source>
</reference>
<keyword evidence="1" id="KW-0175">Coiled coil</keyword>
<name>A0A7X5ALB6_9GAMM</name>